<feature type="region of interest" description="Disordered" evidence="7">
    <location>
        <begin position="847"/>
        <end position="875"/>
    </location>
</feature>
<name>A0A3G1T4E0_9GAMA</name>
<evidence type="ECO:0000256" key="4">
    <source>
        <dbReference type="ARBA" id="ARBA00022723"/>
    </source>
</evidence>
<dbReference type="GO" id="GO:0003899">
    <property type="term" value="F:DNA-directed RNA polymerase activity"/>
    <property type="evidence" value="ECO:0007669"/>
    <property type="project" value="InterPro"/>
</dbReference>
<proteinExistence type="inferred from homology"/>
<evidence type="ECO:0000313" key="8">
    <source>
        <dbReference type="EMBL" id="AYA49813.1"/>
    </source>
</evidence>
<evidence type="ECO:0000256" key="1">
    <source>
        <dbReference type="ARBA" id="ARBA00022562"/>
    </source>
</evidence>
<keyword evidence="2" id="KW-0808">Transferase</keyword>
<keyword evidence="1" id="KW-1048">Host nucleus</keyword>
<evidence type="ECO:0000256" key="2">
    <source>
        <dbReference type="ARBA" id="ARBA00022679"/>
    </source>
</evidence>
<evidence type="ECO:0000256" key="6">
    <source>
        <dbReference type="ARBA" id="ARBA00022833"/>
    </source>
</evidence>
<sequence length="875" mass="97651">MSTPVVIKALVATNTDTAEAVLDAILSRPGDGFRLFCLCHNAPPLHRVAGSLVELQLHLPKKRLTSRSRCARVLTLRLPGEEAAPFLRGVAPLTADRLAAHLDRAGALRSLAPLVELLTLSAKKQPQGDARGRVAWLRPKIVGCLRRIYRVNVSARWFLSTFGSHEAQFVLVSAAYYFWGIPCTIETLTHLTELFTSEAGQSLAAVTSLAELGEVFGSSAAWAERTEAFARFAREKLRRDSREIRAVARTIDAYRGRLPLASADLVRYVYLAHAQCFNEGTFKRYSRITSVGEIGRLPEGGVVLPSLLDRGFAEHMRTYFTRETYLSEHVRVRQLGIRTEPPSPYSWDPDPEDGLARAWAGLSADVARELGELASWHAEEGPAYPPNLRGFLCLAGQATGRGQWNPKEQFLPDAALRSGQRLPVFLCHFSDRRYFVMAAADPFSARLAEVVSVPAVCRLPDTRLTRAISYTPSYFSQNSLGEQLFVSRHEYFNPRLPVCNLVLDLDLKIRGAPWTLEEIYDLCLTVRRELLRLMRRLGPVSRSHPVYFFKSACPPPDSENMEDVLPFCICTGKLGFRVITPLPRGHAIVGTSAVQGFVCVLQKLMGLTACLRRLRHKIKDIGAPLFDSGVYHAGRCIRLPHTYKVDRGGALSRQLRLFVCHPEEEDKRSYVENALNIQNLLHHSLHVGWPAPKTFCYHVSDDGRDYLVRRTRETLPPTVENACAAIEGQMGLDLVAWVSSSIWPSVMSTLATAVPEDKFPQFLHVTFEQTGPNLVQVCHGRGRNFACLRHNHRNSSKNVRVFLVLYYTPQAITVTFMSQCFAGRCGANQPTAHFSISVPTHRMINRAESGQDGTTSPLAHQRHRHDGSLTESLPD</sequence>
<dbReference type="RefSeq" id="YP_010801339.1">
    <property type="nucleotide sequence ID" value="NC_076963.1"/>
</dbReference>
<keyword evidence="6" id="KW-0862">Zinc</keyword>
<dbReference type="GeneID" id="80540046"/>
<keyword evidence="3" id="KW-0235">DNA replication</keyword>
<dbReference type="KEGG" id="vg:80540046"/>
<keyword evidence="4" id="KW-0479">Metal-binding</keyword>
<evidence type="ECO:0000256" key="7">
    <source>
        <dbReference type="SAM" id="MobiDB-lite"/>
    </source>
</evidence>
<reference evidence="8" key="1">
    <citation type="journal article" date="2018" name="Med. Microbiol. Immunol.">
        <title>Macaca arctoides gammaherpesvirus 1 (strain herpesvirus Macaca arctoides): virus sequence, phylogeny and characterisation of virus-transformed macaque and rabbit cell lines.</title>
        <authorList>
            <person name="Krumbholz A."/>
            <person name="Roempke J."/>
            <person name="Liehr T."/>
            <person name="Groth M."/>
            <person name="Meerbach A."/>
            <person name="Schacke M."/>
            <person name="Maschkowitz G."/>
            <person name="Fickenscher H."/>
            <person name="Klapper W."/>
            <person name="Sauerbrei A."/>
            <person name="Wutzler P."/>
            <person name="Zell R."/>
        </authorList>
    </citation>
    <scope>NUCLEOTIDE SEQUENCE</scope>
    <source>
        <strain evidence="8">HVMA</strain>
    </source>
</reference>
<dbReference type="GO" id="GO:0039686">
    <property type="term" value="P:bidirectional double-stranded viral DNA replication"/>
    <property type="evidence" value="ECO:0007669"/>
    <property type="project" value="InterPro"/>
</dbReference>
<dbReference type="EMBL" id="MG471437">
    <property type="protein sequence ID" value="AYA49813.1"/>
    <property type="molecule type" value="Genomic_DNA"/>
</dbReference>
<dbReference type="GO" id="GO:0008270">
    <property type="term" value="F:zinc ion binding"/>
    <property type="evidence" value="ECO:0007669"/>
    <property type="project" value="UniProtKB-KW"/>
</dbReference>
<evidence type="ECO:0000256" key="3">
    <source>
        <dbReference type="ARBA" id="ARBA00022705"/>
    </source>
</evidence>
<dbReference type="InterPro" id="IPR033685">
    <property type="entry name" value="HSV_PRIM"/>
</dbReference>
<keyword evidence="5" id="KW-0863">Zinc-finger</keyword>
<keyword evidence="9" id="KW-1185">Reference proteome</keyword>
<organism evidence="8 9">
    <name type="scientific">macacine gammaherpesvirus 13</name>
    <dbReference type="NCBI Taxonomy" id="2341050"/>
    <lineage>
        <taxon>Viruses</taxon>
        <taxon>Duplodnaviria</taxon>
        <taxon>Heunggongvirae</taxon>
        <taxon>Peploviricota</taxon>
        <taxon>Herviviricetes</taxon>
        <taxon>Herpesvirales</taxon>
        <taxon>Orthoherpesviridae</taxon>
        <taxon>Gammaherpesvirinae</taxon>
        <taxon>Lymphocryptovirus</taxon>
        <taxon>Lymphocryptovirus macacinegamma13</taxon>
    </lineage>
</organism>
<dbReference type="HAMAP" id="MF_04011">
    <property type="entry name" value="HSV_PRIM"/>
    <property type="match status" value="1"/>
</dbReference>
<evidence type="ECO:0000256" key="5">
    <source>
        <dbReference type="ARBA" id="ARBA00022771"/>
    </source>
</evidence>
<protein>
    <submittedName>
        <fullName evidence="8">Uncharacterized protein</fullName>
    </submittedName>
</protein>
<evidence type="ECO:0000313" key="9">
    <source>
        <dbReference type="Proteomes" id="UP001142452"/>
    </source>
</evidence>
<accession>A0A3G1T4E0</accession>
<gene>
    <name evidence="8" type="primary">BSLF1</name>
</gene>
<dbReference type="GO" id="GO:0006260">
    <property type="term" value="P:DNA replication"/>
    <property type="evidence" value="ECO:0007669"/>
    <property type="project" value="UniProtKB-KW"/>
</dbReference>
<dbReference type="Pfam" id="PF03121">
    <property type="entry name" value="Herpes_UL52"/>
    <property type="match status" value="1"/>
</dbReference>
<dbReference type="Proteomes" id="UP001142452">
    <property type="component" value="Segment"/>
</dbReference>